<keyword evidence="1" id="KW-0808">Transferase</keyword>
<dbReference type="EMBL" id="JAMTCG010000001">
    <property type="protein sequence ID" value="MCP2159377.1"/>
    <property type="molecule type" value="Genomic_DNA"/>
</dbReference>
<protein>
    <submittedName>
        <fullName evidence="1">Methyltransferase domain-containing protein</fullName>
    </submittedName>
</protein>
<dbReference type="InterPro" id="IPR029063">
    <property type="entry name" value="SAM-dependent_MTases_sf"/>
</dbReference>
<dbReference type="Pfam" id="PF13578">
    <property type="entry name" value="Methyltransf_24"/>
    <property type="match status" value="1"/>
</dbReference>
<dbReference type="GO" id="GO:0008168">
    <property type="term" value="F:methyltransferase activity"/>
    <property type="evidence" value="ECO:0007669"/>
    <property type="project" value="UniProtKB-KW"/>
</dbReference>
<keyword evidence="1" id="KW-0489">Methyltransferase</keyword>
<evidence type="ECO:0000313" key="1">
    <source>
        <dbReference type="EMBL" id="MCP2159377.1"/>
    </source>
</evidence>
<sequence>MGFQQLQDIVDDARANGQYVEGSANATELAALTSLASTPGIRRVVEIGFNAGFSSHAFLSAHPDIVVTSFDLGEHSYGSRAKAQIDQDFPGRHTLITGDSLTTVPAFAEAHPGETFDLIFIDGGHSYEVASADIRNMARVADSDTVVVIDDLLPHRLWGEGVIKAWDEAIATGVVAQTTLYADGAEVDVVGPDAARAWAVGRYL</sequence>
<dbReference type="Gene3D" id="3.40.50.150">
    <property type="entry name" value="Vaccinia Virus protein VP39"/>
    <property type="match status" value="1"/>
</dbReference>
<dbReference type="RefSeq" id="WP_253652948.1">
    <property type="nucleotide sequence ID" value="NZ_BAAAOE010000004.1"/>
</dbReference>
<dbReference type="GO" id="GO:0032259">
    <property type="term" value="P:methylation"/>
    <property type="evidence" value="ECO:0007669"/>
    <property type="project" value="UniProtKB-KW"/>
</dbReference>
<comment type="caution">
    <text evidence="1">The sequence shown here is derived from an EMBL/GenBank/DDBJ whole genome shotgun (WGS) entry which is preliminary data.</text>
</comment>
<dbReference type="SUPFAM" id="SSF53335">
    <property type="entry name" value="S-adenosyl-L-methionine-dependent methyltransferases"/>
    <property type="match status" value="1"/>
</dbReference>
<reference evidence="1 2" key="1">
    <citation type="submission" date="2022-06" db="EMBL/GenBank/DDBJ databases">
        <title>Genomic Encyclopedia of Archaeal and Bacterial Type Strains, Phase II (KMG-II): from individual species to whole genera.</title>
        <authorList>
            <person name="Goeker M."/>
        </authorList>
    </citation>
    <scope>NUCLEOTIDE SEQUENCE [LARGE SCALE GENOMIC DNA]</scope>
    <source>
        <strain evidence="1 2">DSM 45037</strain>
    </source>
</reference>
<dbReference type="Proteomes" id="UP001205740">
    <property type="component" value="Unassembled WGS sequence"/>
</dbReference>
<accession>A0ABT1GWK9</accession>
<name>A0ABT1GWK9_9NOCA</name>
<gene>
    <name evidence="1" type="ORF">LX12_000541</name>
</gene>
<proteinExistence type="predicted"/>
<organism evidence="1 2">
    <name type="scientific">Williamsia serinedens</name>
    <dbReference type="NCBI Taxonomy" id="391736"/>
    <lineage>
        <taxon>Bacteria</taxon>
        <taxon>Bacillati</taxon>
        <taxon>Actinomycetota</taxon>
        <taxon>Actinomycetes</taxon>
        <taxon>Mycobacteriales</taxon>
        <taxon>Nocardiaceae</taxon>
        <taxon>Williamsia</taxon>
    </lineage>
</organism>
<keyword evidence="2" id="KW-1185">Reference proteome</keyword>
<evidence type="ECO:0000313" key="2">
    <source>
        <dbReference type="Proteomes" id="UP001205740"/>
    </source>
</evidence>